<organism evidence="1 2">
    <name type="scientific">Ruminococcus callidus ATCC 27760</name>
    <dbReference type="NCBI Taxonomy" id="411473"/>
    <lineage>
        <taxon>Bacteria</taxon>
        <taxon>Bacillati</taxon>
        <taxon>Bacillota</taxon>
        <taxon>Clostridia</taxon>
        <taxon>Eubacteriales</taxon>
        <taxon>Oscillospiraceae</taxon>
        <taxon>Ruminococcus</taxon>
    </lineage>
</organism>
<keyword evidence="2" id="KW-1185">Reference proteome</keyword>
<dbReference type="EMBL" id="AWVF01000037">
    <property type="protein sequence ID" value="ERJ97178.1"/>
    <property type="molecule type" value="Genomic_DNA"/>
</dbReference>
<proteinExistence type="predicted"/>
<name>U2MCZ7_9FIRM</name>
<accession>U2MCZ7</accession>
<evidence type="ECO:0000313" key="2">
    <source>
        <dbReference type="Proteomes" id="UP000016662"/>
    </source>
</evidence>
<dbReference type="AlphaFoldDB" id="U2MCZ7"/>
<gene>
    <name evidence="1" type="ORF">RUMCAL_00451</name>
</gene>
<reference evidence="1 2" key="1">
    <citation type="submission" date="2013-07" db="EMBL/GenBank/DDBJ databases">
        <authorList>
            <person name="Weinstock G."/>
            <person name="Sodergren E."/>
            <person name="Wylie T."/>
            <person name="Fulton L."/>
            <person name="Fulton R."/>
            <person name="Fronick C."/>
            <person name="O'Laughlin M."/>
            <person name="Godfrey J."/>
            <person name="Miner T."/>
            <person name="Herter B."/>
            <person name="Appelbaum E."/>
            <person name="Cordes M."/>
            <person name="Lek S."/>
            <person name="Wollam A."/>
            <person name="Pepin K.H."/>
            <person name="Palsikar V.B."/>
            <person name="Mitreva M."/>
            <person name="Wilson R.K."/>
        </authorList>
    </citation>
    <scope>NUCLEOTIDE SEQUENCE [LARGE SCALE GENOMIC DNA]</scope>
    <source>
        <strain evidence="1 2">ATCC 27760</strain>
    </source>
</reference>
<evidence type="ECO:0000313" key="1">
    <source>
        <dbReference type="EMBL" id="ERJ97178.1"/>
    </source>
</evidence>
<dbReference type="STRING" id="411473.RUMCAL_00451"/>
<dbReference type="HOGENOM" id="CLU_3295989_0_0_9"/>
<dbReference type="Proteomes" id="UP000016662">
    <property type="component" value="Unassembled WGS sequence"/>
</dbReference>
<comment type="caution">
    <text evidence="1">The sequence shown here is derived from an EMBL/GenBank/DDBJ whole genome shotgun (WGS) entry which is preliminary data.</text>
</comment>
<protein>
    <submittedName>
        <fullName evidence="1">Uncharacterized protein</fullName>
    </submittedName>
</protein>
<sequence>MIIDNYFPKVLCFLTISPRLVGIVANVSKATPHKTNAMLP</sequence>